<sequence>MSWLFGSQKKEEPTQEVTFGYDPQTAPAPDVSSFLGADSLDTSRLHPLAGLDQGLEYLNIEGETASDMPGSHGIIPIKDWTDDLCYGTGAVYLTGLGVGGAYGLAEGLRKTRDTTSARLRLNGVLNAVTRRGPFLGNSAGVLALTYNCINSAIGHYRGRHDITNSLGAAALAGAVFKATKGPRPMLISSGLMVGAASVWNGIKYAFF</sequence>
<dbReference type="PANTHER" id="PTHR15371:SF0">
    <property type="entry name" value="SD19278P"/>
    <property type="match status" value="1"/>
</dbReference>
<evidence type="ECO:0000256" key="2">
    <source>
        <dbReference type="ARBA" id="ARBA00022692"/>
    </source>
</evidence>
<evidence type="ECO:0000256" key="3">
    <source>
        <dbReference type="ARBA" id="ARBA00022989"/>
    </source>
</evidence>
<evidence type="ECO:0000256" key="5">
    <source>
        <dbReference type="SAM" id="MobiDB-lite"/>
    </source>
</evidence>
<keyword evidence="3" id="KW-1133">Transmembrane helix</keyword>
<proteinExistence type="predicted"/>
<dbReference type="GO" id="GO:0008320">
    <property type="term" value="F:protein transmembrane transporter activity"/>
    <property type="evidence" value="ECO:0007669"/>
    <property type="project" value="TreeGrafter"/>
</dbReference>
<gene>
    <name evidence="6" type="ORF">GNLVRS02_ARAD1C23980g</name>
</gene>
<dbReference type="GO" id="GO:0005744">
    <property type="term" value="C:TIM23 mitochondrial import inner membrane translocase complex"/>
    <property type="evidence" value="ECO:0007669"/>
    <property type="project" value="TreeGrafter"/>
</dbReference>
<dbReference type="PANTHER" id="PTHR15371">
    <property type="entry name" value="TIM23"/>
    <property type="match status" value="1"/>
</dbReference>
<name>A0A060T6X2_BLAAD</name>
<evidence type="ECO:0000256" key="1">
    <source>
        <dbReference type="ARBA" id="ARBA00004141"/>
    </source>
</evidence>
<accession>A0A060T6X2</accession>
<protein>
    <submittedName>
        <fullName evidence="6">ARAD1C23980p</fullName>
    </submittedName>
</protein>
<feature type="region of interest" description="Disordered" evidence="5">
    <location>
        <begin position="1"/>
        <end position="23"/>
    </location>
</feature>
<evidence type="ECO:0000313" key="6">
    <source>
        <dbReference type="EMBL" id="CDP34941.1"/>
    </source>
</evidence>
<reference evidence="6" key="1">
    <citation type="submission" date="2014-02" db="EMBL/GenBank/DDBJ databases">
        <authorList>
            <person name="Genoscope - CEA"/>
        </authorList>
    </citation>
    <scope>NUCLEOTIDE SEQUENCE</scope>
    <source>
        <strain evidence="6">LS3</strain>
    </source>
</reference>
<dbReference type="PhylomeDB" id="A0A060T6X2"/>
<evidence type="ECO:0000256" key="4">
    <source>
        <dbReference type="ARBA" id="ARBA00023136"/>
    </source>
</evidence>
<dbReference type="InterPro" id="IPR045238">
    <property type="entry name" value="Tim23-like"/>
</dbReference>
<keyword evidence="4" id="KW-0472">Membrane</keyword>
<dbReference type="AlphaFoldDB" id="A0A060T6X2"/>
<dbReference type="GO" id="GO:0030150">
    <property type="term" value="P:protein import into mitochondrial matrix"/>
    <property type="evidence" value="ECO:0007669"/>
    <property type="project" value="TreeGrafter"/>
</dbReference>
<organism evidence="6">
    <name type="scientific">Blastobotrys adeninivorans</name>
    <name type="common">Yeast</name>
    <name type="synonym">Arxula adeninivorans</name>
    <dbReference type="NCBI Taxonomy" id="409370"/>
    <lineage>
        <taxon>Eukaryota</taxon>
        <taxon>Fungi</taxon>
        <taxon>Dikarya</taxon>
        <taxon>Ascomycota</taxon>
        <taxon>Saccharomycotina</taxon>
        <taxon>Dipodascomycetes</taxon>
        <taxon>Dipodascales</taxon>
        <taxon>Trichomonascaceae</taxon>
        <taxon>Blastobotrys</taxon>
    </lineage>
</organism>
<dbReference type="Pfam" id="PF02466">
    <property type="entry name" value="Tim17"/>
    <property type="match status" value="1"/>
</dbReference>
<comment type="subcellular location">
    <subcellularLocation>
        <location evidence="1">Membrane</location>
        <topology evidence="1">Multi-pass membrane protein</topology>
    </subcellularLocation>
</comment>
<reference evidence="6" key="2">
    <citation type="submission" date="2014-06" db="EMBL/GenBank/DDBJ databases">
        <title>The complete genome of Blastobotrys (Arxula) adeninivorans LS3 - a yeast of biotechnological interest.</title>
        <authorList>
            <person name="Kunze G."/>
            <person name="Gaillardin C."/>
            <person name="Czernicka M."/>
            <person name="Durrens P."/>
            <person name="Martin T."/>
            <person name="Boer E."/>
            <person name="Gabaldon T."/>
            <person name="Cruz J."/>
            <person name="Talla E."/>
            <person name="Marck C."/>
            <person name="Goffeau A."/>
            <person name="Barbe V."/>
            <person name="Baret P."/>
            <person name="Baronian K."/>
            <person name="Beier S."/>
            <person name="Bleykasten C."/>
            <person name="Bode R."/>
            <person name="Casaregola S."/>
            <person name="Despons L."/>
            <person name="Fairhead C."/>
            <person name="Giersberg M."/>
            <person name="Gierski P."/>
            <person name="Hahnel U."/>
            <person name="Hartmann A."/>
            <person name="Jankowska D."/>
            <person name="Jubin C."/>
            <person name="Jung P."/>
            <person name="Lafontaine I."/>
            <person name="Leh-Louis V."/>
            <person name="Lemaire M."/>
            <person name="Marcet-Houben M."/>
            <person name="Mascher M."/>
            <person name="Morel G."/>
            <person name="Richard G.-F."/>
            <person name="Riechen J."/>
            <person name="Sacerdot C."/>
            <person name="Sarkar A."/>
            <person name="Savel G."/>
            <person name="Schacherer J."/>
            <person name="Sherman D."/>
            <person name="Straub M.-L."/>
            <person name="Stein N."/>
            <person name="Thierry A."/>
            <person name="Trautwein-Schult A."/>
            <person name="Westhof E."/>
            <person name="Worch S."/>
            <person name="Dujon B."/>
            <person name="Souciet J.-L."/>
            <person name="Wincker P."/>
            <person name="Scholz U."/>
            <person name="Neuveglise N."/>
        </authorList>
    </citation>
    <scope>NUCLEOTIDE SEQUENCE</scope>
    <source>
        <strain evidence="6">LS3</strain>
    </source>
</reference>
<keyword evidence="2" id="KW-0812">Transmembrane</keyword>
<dbReference type="EMBL" id="HG937693">
    <property type="protein sequence ID" value="CDP34941.1"/>
    <property type="molecule type" value="Genomic_DNA"/>
</dbReference>